<feature type="compositionally biased region" description="Gly residues" evidence="1">
    <location>
        <begin position="64"/>
        <end position="77"/>
    </location>
</feature>
<evidence type="ECO:0000313" key="2">
    <source>
        <dbReference type="EMBL" id="RBP35673.1"/>
    </source>
</evidence>
<dbReference type="OrthoDB" id="9813321at2"/>
<dbReference type="RefSeq" id="WP_113962221.1">
    <property type="nucleotide sequence ID" value="NZ_QNRR01000020.1"/>
</dbReference>
<name>A0A366H1B4_9BACT</name>
<dbReference type="EMBL" id="QNRR01000020">
    <property type="protein sequence ID" value="RBP35673.1"/>
    <property type="molecule type" value="Genomic_DNA"/>
</dbReference>
<sequence>MATYVYETIPQLEGEKPKRFEVKQSMNDAPLTRHPDTGEPVVRVITGGAGLMGMSSGASSASSGSGGGGCGTGCGCH</sequence>
<reference evidence="2 3" key="1">
    <citation type="submission" date="2018-06" db="EMBL/GenBank/DDBJ databases">
        <title>Genomic Encyclopedia of Type Strains, Phase IV (KMG-IV): sequencing the most valuable type-strain genomes for metagenomic binning, comparative biology and taxonomic classification.</title>
        <authorList>
            <person name="Goeker M."/>
        </authorList>
    </citation>
    <scope>NUCLEOTIDE SEQUENCE [LARGE SCALE GENOMIC DNA]</scope>
    <source>
        <strain evidence="2 3">DSM 25532</strain>
    </source>
</reference>
<proteinExistence type="predicted"/>
<protein>
    <submittedName>
        <fullName evidence="2">Putative nucleic acid-binding Zn ribbon protein</fullName>
    </submittedName>
</protein>
<evidence type="ECO:0000313" key="3">
    <source>
        <dbReference type="Proteomes" id="UP000253426"/>
    </source>
</evidence>
<accession>A0A366H1B4</accession>
<organism evidence="2 3">
    <name type="scientific">Roseimicrobium gellanilyticum</name>
    <dbReference type="NCBI Taxonomy" id="748857"/>
    <lineage>
        <taxon>Bacteria</taxon>
        <taxon>Pseudomonadati</taxon>
        <taxon>Verrucomicrobiota</taxon>
        <taxon>Verrucomicrobiia</taxon>
        <taxon>Verrucomicrobiales</taxon>
        <taxon>Verrucomicrobiaceae</taxon>
        <taxon>Roseimicrobium</taxon>
    </lineage>
</organism>
<evidence type="ECO:0000256" key="1">
    <source>
        <dbReference type="SAM" id="MobiDB-lite"/>
    </source>
</evidence>
<dbReference type="AlphaFoldDB" id="A0A366H1B4"/>
<comment type="caution">
    <text evidence="2">The sequence shown here is derived from an EMBL/GenBank/DDBJ whole genome shotgun (WGS) entry which is preliminary data.</text>
</comment>
<keyword evidence="3" id="KW-1185">Reference proteome</keyword>
<feature type="region of interest" description="Disordered" evidence="1">
    <location>
        <begin position="55"/>
        <end position="77"/>
    </location>
</feature>
<dbReference type="Proteomes" id="UP000253426">
    <property type="component" value="Unassembled WGS sequence"/>
</dbReference>
<gene>
    <name evidence="2" type="ORF">DES53_12042</name>
</gene>